<feature type="signal peptide" evidence="2">
    <location>
        <begin position="1"/>
        <end position="22"/>
    </location>
</feature>
<dbReference type="PANTHER" id="PTHR46580:SF4">
    <property type="entry name" value="ATP_GTP-BINDING PROTEIN"/>
    <property type="match status" value="1"/>
</dbReference>
<dbReference type="SUPFAM" id="SSF69318">
    <property type="entry name" value="Integrin alpha N-terminal domain"/>
    <property type="match status" value="2"/>
</dbReference>
<dbReference type="Gene3D" id="2.60.40.10">
    <property type="entry name" value="Immunoglobulins"/>
    <property type="match status" value="1"/>
</dbReference>
<name>A0A2K8KLF8_9GAMM</name>
<protein>
    <submittedName>
        <fullName evidence="4">Putative RTX toxin</fullName>
    </submittedName>
</protein>
<proteinExistence type="predicted"/>
<evidence type="ECO:0000313" key="5">
    <source>
        <dbReference type="Proteomes" id="UP000229757"/>
    </source>
</evidence>
<dbReference type="KEGG" id="rfo:REIFOR_00579"/>
<dbReference type="Pfam" id="PF17803">
    <property type="entry name" value="Cadherin_4"/>
    <property type="match status" value="1"/>
</dbReference>
<organism evidence="4 5">
    <name type="scientific">Reinekea forsetii</name>
    <dbReference type="NCBI Taxonomy" id="1336806"/>
    <lineage>
        <taxon>Bacteria</taxon>
        <taxon>Pseudomonadati</taxon>
        <taxon>Pseudomonadota</taxon>
        <taxon>Gammaproteobacteria</taxon>
        <taxon>Oceanospirillales</taxon>
        <taxon>Saccharospirillaceae</taxon>
        <taxon>Reinekea</taxon>
    </lineage>
</organism>
<dbReference type="InterPro" id="IPR013517">
    <property type="entry name" value="FG-GAP"/>
</dbReference>
<dbReference type="InterPro" id="IPR028994">
    <property type="entry name" value="Integrin_alpha_N"/>
</dbReference>
<reference evidence="4 5" key="1">
    <citation type="journal article" date="2017" name="Environ. Microbiol.">
        <title>Genomic and physiological analyses of 'Reinekea forsetii' reveal a versatile opportunistic lifestyle during spring algae blooms.</title>
        <authorList>
            <person name="Avci B."/>
            <person name="Hahnke R.L."/>
            <person name="Chafee M."/>
            <person name="Fischer T."/>
            <person name="Gruber-Vodicka H."/>
            <person name="Tegetmeyer H.E."/>
            <person name="Harder J."/>
            <person name="Fuchs B.M."/>
            <person name="Amann R.I."/>
            <person name="Teeling H."/>
        </authorList>
    </citation>
    <scope>NUCLEOTIDE SEQUENCE [LARGE SCALE GENOMIC DNA]</scope>
    <source>
        <strain evidence="4 5">Hel1_31_D35</strain>
    </source>
</reference>
<feature type="chain" id="PRO_5014675053" evidence="2">
    <location>
        <begin position="23"/>
        <end position="1285"/>
    </location>
</feature>
<keyword evidence="5" id="KW-1185">Reference proteome</keyword>
<dbReference type="RefSeq" id="WP_100256132.1">
    <property type="nucleotide sequence ID" value="NZ_CP011797.1"/>
</dbReference>
<dbReference type="Proteomes" id="UP000229757">
    <property type="component" value="Chromosome"/>
</dbReference>
<dbReference type="EMBL" id="CP011797">
    <property type="protein sequence ID" value="ATX75748.1"/>
    <property type="molecule type" value="Genomic_DNA"/>
</dbReference>
<dbReference type="PANTHER" id="PTHR46580">
    <property type="entry name" value="SENSOR KINASE-RELATED"/>
    <property type="match status" value="1"/>
</dbReference>
<evidence type="ECO:0000256" key="1">
    <source>
        <dbReference type="ARBA" id="ARBA00022729"/>
    </source>
</evidence>
<dbReference type="InterPro" id="IPR040853">
    <property type="entry name" value="RapA2_cadherin-like"/>
</dbReference>
<accession>A0A2K8KLF8</accession>
<sequence>MMAMNRFLATGLLTLCLPMVSAGTLVQGQGSNFMMTYHPIYTASYQTVMNEAAQFWADTLRSDVLIEVYVGTVDKVCSFSYNVQVQTQPPASAINFPQAPLANTHYPIALANSLAGTDLLPGAADINIAFNARMINRSACQKWYLGYDANYDYSQYSLYFETLQELAHGLGLIALGNVTTGERLNGQDDIYLTGLKSSVTGRSVVDMTGAEIRALARRSSDLAFAGNNSWAAASALSFGRTDDALLLFTRSYDAPELTGLHLHDGTLPKQLMMVDLHDAIPETDLAAAMLEDLGWATTRNEPPQIIGQRPVTVREDERYTLTLADLILIDEAPASLSLNISSGSAYTIDQQTIIPAPNFAGTLTIPVSVSDLEYNSAPFNFVLTVSPVNDAPIIGAIGALTVLEDNSLTLSLADLNIVDPDSQSFSLMLGSGSHYQVMGTQIRPDANWSGELLVPVQVSDGLALSEVVIAHIVVTPVNDAPELTGQRLIEFEEDTELPLDRLLDEQLLLFSDVDSSVFSLVVSPGDHYQVNGDRLVPALDYAGPLTVAMQINDGQLLSATFLVTIDVLAVNDAPRLLSIAPQTIHEDGSLLVTQALLDLNDPDSSDFSLSLERGDHYQIAADQIIPDANWFGSLSINLTLSDGELSSNSLPLLLTVLPVNDLPELTGPALPTGQIYRDLDVQLTGFDLDGDALSFSLRQAPDWLELSATGLLQIRPDYRAVGEHSLEIGVSDGSATVYESRTLPILDDLSASDLSVSLAVERTLWSTNGWVPVTLTLTNLGPKSSLEAELSLSFNGEWSSQDSRCPVASNLPDTDPERQSCVLSLTDSTQLTLAVRQDSVGSSDLRFTAQHAGFEVLPDNNQARVTLTFSASTPATPQYSVPAFGKGQVRALGIANIQGGRWPELLFANGPGQASTSYRFDRSWFRPVLHSHLGDAANSYGMALFDADDDGDIDWVLANGGGEANSVYRNDGNGQFALIDRLGLANSRGVAFGDIDGDSDIDLVFANWDNPNTLYLNNGDGTFSFHAELGRTRARAVLIHDFNRDGRPDILFANYGQANQLLFNRGLDRWARALGRVGATELLEFERIELGGADDLTESMSLADLDGDGEASDIVFINAADNAQPAGLQIFTVDSDGQSSLQLQSLGSSVADLSVGDYDGDGRDDLAVLRPGGALEVMQVQSGGGLITIAVLDTDGADTVLMVDVDDSGQADIISANNQSATSRLDFAGTDLNNMALNNEAASSAVPLANPQPAGAQSPTSRGGAGLPWMLGLLLLVRRKKIAPD</sequence>
<keyword evidence="1 2" id="KW-0732">Signal</keyword>
<dbReference type="InterPro" id="IPR013783">
    <property type="entry name" value="Ig-like_fold"/>
</dbReference>
<dbReference type="Pfam" id="PF13517">
    <property type="entry name" value="FG-GAP_3"/>
    <property type="match status" value="1"/>
</dbReference>
<dbReference type="OrthoDB" id="5242130at2"/>
<evidence type="ECO:0000259" key="3">
    <source>
        <dbReference type="Pfam" id="PF17803"/>
    </source>
</evidence>
<feature type="domain" description="RapA2 cadherin-like" evidence="3">
    <location>
        <begin position="383"/>
        <end position="431"/>
    </location>
</feature>
<evidence type="ECO:0000256" key="2">
    <source>
        <dbReference type="SAM" id="SignalP"/>
    </source>
</evidence>
<evidence type="ECO:0000313" key="4">
    <source>
        <dbReference type="EMBL" id="ATX75748.1"/>
    </source>
</evidence>
<gene>
    <name evidence="4" type="ORF">REIFOR_00579</name>
</gene>